<dbReference type="EMBL" id="JAWDJW010008661">
    <property type="protein sequence ID" value="KAK3060330.1"/>
    <property type="molecule type" value="Genomic_DNA"/>
</dbReference>
<evidence type="ECO:0000313" key="1">
    <source>
        <dbReference type="EMBL" id="KAK3060330.1"/>
    </source>
</evidence>
<protein>
    <submittedName>
        <fullName evidence="1">Uncharacterized protein</fullName>
    </submittedName>
</protein>
<organism evidence="1 2">
    <name type="scientific">Coniosporium uncinatum</name>
    <dbReference type="NCBI Taxonomy" id="93489"/>
    <lineage>
        <taxon>Eukaryota</taxon>
        <taxon>Fungi</taxon>
        <taxon>Dikarya</taxon>
        <taxon>Ascomycota</taxon>
        <taxon>Pezizomycotina</taxon>
        <taxon>Dothideomycetes</taxon>
        <taxon>Dothideomycetes incertae sedis</taxon>
        <taxon>Coniosporium</taxon>
    </lineage>
</organism>
<keyword evidence="2" id="KW-1185">Reference proteome</keyword>
<evidence type="ECO:0000313" key="2">
    <source>
        <dbReference type="Proteomes" id="UP001186974"/>
    </source>
</evidence>
<dbReference type="Proteomes" id="UP001186974">
    <property type="component" value="Unassembled WGS sequence"/>
</dbReference>
<sequence>MYPYAVKSANTTRTGDQSSKDSDVTAEMIWASERDDWNHLYLFDTKAGKLKNQITKGEVNYDGSDLIVLTEGDGDHTWKRSPDKRYLIDTWSRVDFAPQTALRDGRTGKLIVELEQGDLQPLLETKWAPAERFNATARDNKPPIYGLIIKPYNFNLSKKYPVIEYIYAGPEDFFVQKSFNTQTELHELADLGFILVSIDGMGTNWRSKSFHDVCYKNLADAGFPDRIKWIEAAASSRPWMDVKAERGVGVFGTSAGGQNAMGALLFQPEFYKVGVSDSGCHDNRMDKIWWNEQWMGWPVDESYERSSNVVNAGKLKGKLMLMLGELDTNVDPASTAQVVNALTKAGKDHEFVFFPGGGHGVGRSTEYGLWRIRDFFVKGLLGVQPPDRNMVMEELAGNLTAQMDVQSVVPVVRVESPGHEV</sequence>
<reference evidence="1" key="1">
    <citation type="submission" date="2024-09" db="EMBL/GenBank/DDBJ databases">
        <title>Black Yeasts Isolated from many extreme environments.</title>
        <authorList>
            <person name="Coleine C."/>
            <person name="Stajich J.E."/>
            <person name="Selbmann L."/>
        </authorList>
    </citation>
    <scope>NUCLEOTIDE SEQUENCE</scope>
    <source>
        <strain evidence="1">CCFEE 5737</strain>
    </source>
</reference>
<gene>
    <name evidence="1" type="ORF">LTS18_008788</name>
</gene>
<name>A0ACC3D177_9PEZI</name>
<comment type="caution">
    <text evidence="1">The sequence shown here is derived from an EMBL/GenBank/DDBJ whole genome shotgun (WGS) entry which is preliminary data.</text>
</comment>
<accession>A0ACC3D177</accession>
<proteinExistence type="predicted"/>